<evidence type="ECO:0000313" key="3">
    <source>
        <dbReference type="Proteomes" id="UP000736787"/>
    </source>
</evidence>
<feature type="compositionally biased region" description="Polar residues" evidence="1">
    <location>
        <begin position="78"/>
        <end position="88"/>
    </location>
</feature>
<dbReference type="Proteomes" id="UP000736787">
    <property type="component" value="Unassembled WGS sequence"/>
</dbReference>
<dbReference type="EMBL" id="RCMK01001373">
    <property type="protein sequence ID" value="KAG2895788.1"/>
    <property type="molecule type" value="Genomic_DNA"/>
</dbReference>
<feature type="region of interest" description="Disordered" evidence="1">
    <location>
        <begin position="1"/>
        <end position="44"/>
    </location>
</feature>
<sequence length="116" mass="11398">MTTRTRVAGALGTTSVQGGATVPTAAPRVSPAPSDGKRNRSNGWSDELGVWWTIWPGLAVGPGASEDDAATNAGACYSSGTASSSNADAGTYAGVDVDARSGCGATTGTTDYGAVI</sequence>
<gene>
    <name evidence="2" type="ORF">PC117_g23176</name>
</gene>
<evidence type="ECO:0000313" key="2">
    <source>
        <dbReference type="EMBL" id="KAG2895788.1"/>
    </source>
</evidence>
<evidence type="ECO:0000256" key="1">
    <source>
        <dbReference type="SAM" id="MobiDB-lite"/>
    </source>
</evidence>
<proteinExistence type="predicted"/>
<comment type="caution">
    <text evidence="2">The sequence shown here is derived from an EMBL/GenBank/DDBJ whole genome shotgun (WGS) entry which is preliminary data.</text>
</comment>
<dbReference type="AlphaFoldDB" id="A0A8T1B3V1"/>
<protein>
    <submittedName>
        <fullName evidence="2">Uncharacterized protein</fullName>
    </submittedName>
</protein>
<dbReference type="VEuPathDB" id="FungiDB:PC110_g20586"/>
<feature type="region of interest" description="Disordered" evidence="1">
    <location>
        <begin position="69"/>
        <end position="90"/>
    </location>
</feature>
<organism evidence="2 3">
    <name type="scientific">Phytophthora cactorum</name>
    <dbReference type="NCBI Taxonomy" id="29920"/>
    <lineage>
        <taxon>Eukaryota</taxon>
        <taxon>Sar</taxon>
        <taxon>Stramenopiles</taxon>
        <taxon>Oomycota</taxon>
        <taxon>Peronosporomycetes</taxon>
        <taxon>Peronosporales</taxon>
        <taxon>Peronosporaceae</taxon>
        <taxon>Phytophthora</taxon>
    </lineage>
</organism>
<name>A0A8T1B3V1_9STRA</name>
<accession>A0A8T1B3V1</accession>
<reference evidence="2" key="1">
    <citation type="submission" date="2018-10" db="EMBL/GenBank/DDBJ databases">
        <title>Effector identification in a new, highly contiguous assembly of the strawberry crown rot pathogen Phytophthora cactorum.</title>
        <authorList>
            <person name="Armitage A.D."/>
            <person name="Nellist C.F."/>
            <person name="Bates H."/>
            <person name="Vickerstaff R.J."/>
            <person name="Harrison R.J."/>
        </authorList>
    </citation>
    <scope>NUCLEOTIDE SEQUENCE</scope>
    <source>
        <strain evidence="2">4040</strain>
    </source>
</reference>